<dbReference type="Gene3D" id="3.90.1200.10">
    <property type="match status" value="1"/>
</dbReference>
<feature type="domain" description="Aminoglycoside phosphotransferase" evidence="1">
    <location>
        <begin position="2"/>
        <end position="50"/>
    </location>
</feature>
<dbReference type="PANTHER" id="PTHR21310:SF15">
    <property type="entry name" value="AMINOGLYCOSIDE PHOSPHOTRANSFERASE DOMAIN-CONTAINING PROTEIN"/>
    <property type="match status" value="1"/>
</dbReference>
<evidence type="ECO:0000259" key="1">
    <source>
        <dbReference type="Pfam" id="PF01636"/>
    </source>
</evidence>
<reference evidence="2" key="1">
    <citation type="submission" date="2021-01" db="EMBL/GenBank/DDBJ databases">
        <title>Chromosome-level genome assembly of a human fungal pathogen reveals clustering of transcriptionally co-regulated genes.</title>
        <authorList>
            <person name="Voorhies M."/>
            <person name="Cohen S."/>
            <person name="Shea T.P."/>
            <person name="Petrus S."/>
            <person name="Munoz J.F."/>
            <person name="Poplawski S."/>
            <person name="Goldman W.E."/>
            <person name="Michael T."/>
            <person name="Cuomo C.A."/>
            <person name="Sil A."/>
            <person name="Beyhan S."/>
        </authorList>
    </citation>
    <scope>NUCLEOTIDE SEQUENCE</scope>
    <source>
        <strain evidence="2">H88</strain>
    </source>
</reference>
<dbReference type="PANTHER" id="PTHR21310">
    <property type="entry name" value="AMINOGLYCOSIDE PHOSPHOTRANSFERASE-RELATED-RELATED"/>
    <property type="match status" value="1"/>
</dbReference>
<dbReference type="Proteomes" id="UP000663419">
    <property type="component" value="Chromosome 3"/>
</dbReference>
<dbReference type="VEuPathDB" id="FungiDB:I7I53_00395"/>
<dbReference type="Pfam" id="PF01636">
    <property type="entry name" value="APH"/>
    <property type="match status" value="1"/>
</dbReference>
<dbReference type="AlphaFoldDB" id="A0A8A1LMH9"/>
<proteinExistence type="predicted"/>
<dbReference type="EMBL" id="CP069104">
    <property type="protein sequence ID" value="QSS53212.1"/>
    <property type="molecule type" value="Genomic_DNA"/>
</dbReference>
<dbReference type="SUPFAM" id="SSF56112">
    <property type="entry name" value="Protein kinase-like (PK-like)"/>
    <property type="match status" value="1"/>
</dbReference>
<organism evidence="2 3">
    <name type="scientific">Ajellomyces capsulatus (strain H88)</name>
    <name type="common">Darling's disease fungus</name>
    <name type="synonym">Histoplasma capsulatum</name>
    <dbReference type="NCBI Taxonomy" id="544711"/>
    <lineage>
        <taxon>Eukaryota</taxon>
        <taxon>Fungi</taxon>
        <taxon>Dikarya</taxon>
        <taxon>Ascomycota</taxon>
        <taxon>Pezizomycotina</taxon>
        <taxon>Eurotiomycetes</taxon>
        <taxon>Eurotiomycetidae</taxon>
        <taxon>Onygenales</taxon>
        <taxon>Ajellomycetaceae</taxon>
        <taxon>Histoplasma</taxon>
    </lineage>
</organism>
<dbReference type="InterPro" id="IPR002575">
    <property type="entry name" value="Aminoglycoside_PTrfase"/>
</dbReference>
<sequence>MLPHSSSSVFTHVDIAPRNIMVDENYQITGLVDWKYAGWYPDHWEYVQIMRPARQTGYWQSWMDATAPQIWDIRGIAAARRILF</sequence>
<evidence type="ECO:0000313" key="3">
    <source>
        <dbReference type="Proteomes" id="UP000663419"/>
    </source>
</evidence>
<dbReference type="InterPro" id="IPR051678">
    <property type="entry name" value="AGP_Transferase"/>
</dbReference>
<protein>
    <recommendedName>
        <fullName evidence="1">Aminoglycoside phosphotransferase domain-containing protein</fullName>
    </recommendedName>
</protein>
<dbReference type="InterPro" id="IPR011009">
    <property type="entry name" value="Kinase-like_dom_sf"/>
</dbReference>
<accession>A0A8A1LMH9</accession>
<name>A0A8A1LMH9_AJEC8</name>
<gene>
    <name evidence="2" type="ORF">I7I53_00395</name>
</gene>
<evidence type="ECO:0000313" key="2">
    <source>
        <dbReference type="EMBL" id="QSS53212.1"/>
    </source>
</evidence>